<dbReference type="InterPro" id="IPR003313">
    <property type="entry name" value="AraC-bd"/>
</dbReference>
<dbReference type="SUPFAM" id="SSF51215">
    <property type="entry name" value="Regulatory protein AraC"/>
    <property type="match status" value="1"/>
</dbReference>
<evidence type="ECO:0000256" key="2">
    <source>
        <dbReference type="ARBA" id="ARBA00023125"/>
    </source>
</evidence>
<dbReference type="InterPro" id="IPR050204">
    <property type="entry name" value="AraC_XylS_family_regulators"/>
</dbReference>
<dbReference type="Pfam" id="PF12833">
    <property type="entry name" value="HTH_18"/>
    <property type="match status" value="1"/>
</dbReference>
<dbReference type="SUPFAM" id="SSF46689">
    <property type="entry name" value="Homeodomain-like"/>
    <property type="match status" value="2"/>
</dbReference>
<evidence type="ECO:0000313" key="7">
    <source>
        <dbReference type="Proteomes" id="UP001060336"/>
    </source>
</evidence>
<dbReference type="InterPro" id="IPR037923">
    <property type="entry name" value="HTH-like"/>
</dbReference>
<sequence length="254" mass="28163">MLSLGDGVQIVETGDLRHAFAPHRHDEYVIGITTQGVQSFRYRREDRAALPGQAFVIHPDELHDGRPGTESGYGYRAAYISPELIGEALGGVSLPFVRQVVGSDRGLFAAISGLLEAGSETEREPAAALARLADVLARMSGMPPRRAPEHRTALLRIRDHLADCWRDGISMAEIEAEHGLDRFTVARHFRRYFGVSPHRFLTLRRLDRARHMIRNGAELADVAAAAGFADQSHMTRLFKKAFGVTPGQWRTLMS</sequence>
<evidence type="ECO:0000313" key="6">
    <source>
        <dbReference type="EMBL" id="UUX51234.1"/>
    </source>
</evidence>
<accession>A0A9J7AWR1</accession>
<evidence type="ECO:0000256" key="4">
    <source>
        <dbReference type="ARBA" id="ARBA00023163"/>
    </source>
</evidence>
<evidence type="ECO:0000259" key="5">
    <source>
        <dbReference type="PROSITE" id="PS01124"/>
    </source>
</evidence>
<keyword evidence="1" id="KW-0805">Transcription regulation</keyword>
<dbReference type="SMART" id="SM00342">
    <property type="entry name" value="HTH_ARAC"/>
    <property type="match status" value="1"/>
</dbReference>
<dbReference type="PANTHER" id="PTHR46796">
    <property type="entry name" value="HTH-TYPE TRANSCRIPTIONAL ACTIVATOR RHAS-RELATED"/>
    <property type="match status" value="1"/>
</dbReference>
<protein>
    <submittedName>
        <fullName evidence="6">AraC family transcriptional regulator</fullName>
    </submittedName>
</protein>
<dbReference type="Pfam" id="PF02311">
    <property type="entry name" value="AraC_binding"/>
    <property type="match status" value="1"/>
</dbReference>
<dbReference type="GO" id="GO:0043565">
    <property type="term" value="F:sequence-specific DNA binding"/>
    <property type="evidence" value="ECO:0007669"/>
    <property type="project" value="InterPro"/>
</dbReference>
<keyword evidence="2" id="KW-0238">DNA-binding</keyword>
<dbReference type="Proteomes" id="UP001060336">
    <property type="component" value="Chromosome"/>
</dbReference>
<reference evidence="6" key="1">
    <citation type="submission" date="2022-08" db="EMBL/GenBank/DDBJ databases">
        <title>Nisaea acidiphila sp. nov., isolated from a marine algal debris and emended description of the genus Nisaea Urios et al. 2008.</title>
        <authorList>
            <person name="Kwon K."/>
        </authorList>
    </citation>
    <scope>NUCLEOTIDE SEQUENCE</scope>
    <source>
        <strain evidence="6">MEBiC11861</strain>
    </source>
</reference>
<dbReference type="InterPro" id="IPR009057">
    <property type="entry name" value="Homeodomain-like_sf"/>
</dbReference>
<dbReference type="PANTHER" id="PTHR46796:SF2">
    <property type="entry name" value="TRANSCRIPTIONAL REGULATORY PROTEIN"/>
    <property type="match status" value="1"/>
</dbReference>
<evidence type="ECO:0000256" key="3">
    <source>
        <dbReference type="ARBA" id="ARBA00023159"/>
    </source>
</evidence>
<organism evidence="6 7">
    <name type="scientific">Nisaea acidiphila</name>
    <dbReference type="NCBI Taxonomy" id="1862145"/>
    <lineage>
        <taxon>Bacteria</taxon>
        <taxon>Pseudomonadati</taxon>
        <taxon>Pseudomonadota</taxon>
        <taxon>Alphaproteobacteria</taxon>
        <taxon>Rhodospirillales</taxon>
        <taxon>Thalassobaculaceae</taxon>
        <taxon>Nisaea</taxon>
    </lineage>
</organism>
<dbReference type="GO" id="GO:0003700">
    <property type="term" value="F:DNA-binding transcription factor activity"/>
    <property type="evidence" value="ECO:0007669"/>
    <property type="project" value="InterPro"/>
</dbReference>
<dbReference type="EMBL" id="CP102480">
    <property type="protein sequence ID" value="UUX51234.1"/>
    <property type="molecule type" value="Genomic_DNA"/>
</dbReference>
<evidence type="ECO:0000256" key="1">
    <source>
        <dbReference type="ARBA" id="ARBA00023015"/>
    </source>
</evidence>
<proteinExistence type="predicted"/>
<dbReference type="RefSeq" id="WP_257770603.1">
    <property type="nucleotide sequence ID" value="NZ_CP102480.1"/>
</dbReference>
<dbReference type="InterPro" id="IPR020449">
    <property type="entry name" value="Tscrpt_reg_AraC-type_HTH"/>
</dbReference>
<dbReference type="Gene3D" id="1.10.10.60">
    <property type="entry name" value="Homeodomain-like"/>
    <property type="match status" value="1"/>
</dbReference>
<dbReference type="AlphaFoldDB" id="A0A9J7AWR1"/>
<dbReference type="PRINTS" id="PR00032">
    <property type="entry name" value="HTHARAC"/>
</dbReference>
<name>A0A9J7AWR1_9PROT</name>
<feature type="domain" description="HTH araC/xylS-type" evidence="5">
    <location>
        <begin position="151"/>
        <end position="252"/>
    </location>
</feature>
<keyword evidence="7" id="KW-1185">Reference proteome</keyword>
<keyword evidence="4" id="KW-0804">Transcription</keyword>
<gene>
    <name evidence="6" type="ORF">NUH88_05960</name>
</gene>
<dbReference type="InterPro" id="IPR018060">
    <property type="entry name" value="HTH_AraC"/>
</dbReference>
<dbReference type="PROSITE" id="PS01124">
    <property type="entry name" value="HTH_ARAC_FAMILY_2"/>
    <property type="match status" value="1"/>
</dbReference>
<dbReference type="KEGG" id="naci:NUH88_05960"/>
<keyword evidence="3" id="KW-0010">Activator</keyword>